<evidence type="ECO:0000313" key="4">
    <source>
        <dbReference type="Proteomes" id="UP000492821"/>
    </source>
</evidence>
<reference evidence="5" key="2">
    <citation type="submission" date="2020-10" db="UniProtKB">
        <authorList>
            <consortium name="WormBaseParasite"/>
        </authorList>
    </citation>
    <scope>IDENTIFICATION</scope>
</reference>
<proteinExistence type="predicted"/>
<feature type="compositionally biased region" description="Basic and acidic residues" evidence="1">
    <location>
        <begin position="225"/>
        <end position="263"/>
    </location>
</feature>
<feature type="signal peptide" evidence="3">
    <location>
        <begin position="1"/>
        <end position="19"/>
    </location>
</feature>
<dbReference type="AlphaFoldDB" id="A0A7E4VYM2"/>
<keyword evidence="3" id="KW-0732">Signal</keyword>
<protein>
    <submittedName>
        <fullName evidence="5">Uncharacterized protein</fullName>
    </submittedName>
</protein>
<dbReference type="WBParaSite" id="Pan_g4464.t1">
    <property type="protein sequence ID" value="Pan_g4464.t1"/>
    <property type="gene ID" value="Pan_g4464"/>
</dbReference>
<feature type="transmembrane region" description="Helical" evidence="2">
    <location>
        <begin position="95"/>
        <end position="125"/>
    </location>
</feature>
<sequence length="350" mass="38598">MRTLVELFLAFLIFAVGLSQTPNNDNDVSFNLGNGLVDKASKILDKLGETVAKISIQHTIADPLPEPVRNTFTQIGEYYKNQKEDAVDTNKLKNAAIGIAIVLLCLLMLLIIVAMICCCVVTCIYSITQKRKYKKEQIPPPSTVVVSQPQPYQPCSPPPPPVAPPLSPDAAKPLPPQTSPPPPPSAQPLQPISPATEPKMEKLSKTPEINEEIHSKPPKEVAAPKYEKPPKTPEPLPKAETKDVGLQTEPKKEKVEKQPKYQDDQNQLPLAPPLPGFNVVDETPKAKDPEEKPKPREKRKTPKQVKGEIIDKGVQTDLDSSDDEKYREKIRGNEALPGRNKNGPRTELVV</sequence>
<feature type="compositionally biased region" description="Pro residues" evidence="1">
    <location>
        <begin position="151"/>
        <end position="186"/>
    </location>
</feature>
<evidence type="ECO:0000256" key="3">
    <source>
        <dbReference type="SAM" id="SignalP"/>
    </source>
</evidence>
<accession>A0A7E4VYM2</accession>
<name>A0A7E4VYM2_PANRE</name>
<keyword evidence="4" id="KW-1185">Reference proteome</keyword>
<keyword evidence="2" id="KW-1133">Transmembrane helix</keyword>
<reference evidence="4" key="1">
    <citation type="journal article" date="2013" name="Genetics">
        <title>The draft genome and transcriptome of Panagrellus redivivus are shaped by the harsh demands of a free-living lifestyle.</title>
        <authorList>
            <person name="Srinivasan J."/>
            <person name="Dillman A.R."/>
            <person name="Macchietto M.G."/>
            <person name="Heikkinen L."/>
            <person name="Lakso M."/>
            <person name="Fracchia K.M."/>
            <person name="Antoshechkin I."/>
            <person name="Mortazavi A."/>
            <person name="Wong G."/>
            <person name="Sternberg P.W."/>
        </authorList>
    </citation>
    <scope>NUCLEOTIDE SEQUENCE [LARGE SCALE GENOMIC DNA]</scope>
    <source>
        <strain evidence="4">MT8872</strain>
    </source>
</reference>
<dbReference type="Proteomes" id="UP000492821">
    <property type="component" value="Unassembled WGS sequence"/>
</dbReference>
<evidence type="ECO:0000313" key="5">
    <source>
        <dbReference type="WBParaSite" id="Pan_g4464.t1"/>
    </source>
</evidence>
<evidence type="ECO:0000256" key="1">
    <source>
        <dbReference type="SAM" id="MobiDB-lite"/>
    </source>
</evidence>
<evidence type="ECO:0000256" key="2">
    <source>
        <dbReference type="SAM" id="Phobius"/>
    </source>
</evidence>
<feature type="region of interest" description="Disordered" evidence="1">
    <location>
        <begin position="136"/>
        <end position="350"/>
    </location>
</feature>
<keyword evidence="2" id="KW-0812">Transmembrane</keyword>
<keyword evidence="2" id="KW-0472">Membrane</keyword>
<feature type="compositionally biased region" description="Basic and acidic residues" evidence="1">
    <location>
        <begin position="323"/>
        <end position="332"/>
    </location>
</feature>
<feature type="chain" id="PRO_5028823176" evidence="3">
    <location>
        <begin position="20"/>
        <end position="350"/>
    </location>
</feature>
<organism evidence="4 5">
    <name type="scientific">Panagrellus redivivus</name>
    <name type="common">Microworm</name>
    <dbReference type="NCBI Taxonomy" id="6233"/>
    <lineage>
        <taxon>Eukaryota</taxon>
        <taxon>Metazoa</taxon>
        <taxon>Ecdysozoa</taxon>
        <taxon>Nematoda</taxon>
        <taxon>Chromadorea</taxon>
        <taxon>Rhabditida</taxon>
        <taxon>Tylenchina</taxon>
        <taxon>Panagrolaimomorpha</taxon>
        <taxon>Panagrolaimoidea</taxon>
        <taxon>Panagrolaimidae</taxon>
        <taxon>Panagrellus</taxon>
    </lineage>
</organism>
<feature type="compositionally biased region" description="Basic and acidic residues" evidence="1">
    <location>
        <begin position="282"/>
        <end position="294"/>
    </location>
</feature>